<reference evidence="1 2" key="1">
    <citation type="submission" date="2013-06" db="EMBL/GenBank/DDBJ databases">
        <authorList>
            <person name="Weinstock G."/>
            <person name="Sodergren E."/>
            <person name="Lobos E.A."/>
            <person name="Fulton L."/>
            <person name="Fulton R."/>
            <person name="Courtney L."/>
            <person name="Fronick C."/>
            <person name="O'Laughlin M."/>
            <person name="Godfrey J."/>
            <person name="Wilson R.M."/>
            <person name="Miner T."/>
            <person name="Farmer C."/>
            <person name="Delehaunty K."/>
            <person name="Cordes M."/>
            <person name="Minx P."/>
            <person name="Tomlinson C."/>
            <person name="Chen J."/>
            <person name="Wollam A."/>
            <person name="Pepin K.H."/>
            <person name="Bhonagiri V."/>
            <person name="Zhang X."/>
            <person name="Warren W."/>
            <person name="Mitreva M."/>
            <person name="Mardis E.R."/>
            <person name="Wilson R.K."/>
        </authorList>
    </citation>
    <scope>NUCLEOTIDE SEQUENCE [LARGE SCALE GENOMIC DNA]</scope>
    <source>
        <strain evidence="1 2">F0510</strain>
    </source>
</reference>
<dbReference type="Proteomes" id="UP000016498">
    <property type="component" value="Unassembled WGS sequence"/>
</dbReference>
<evidence type="ECO:0000313" key="2">
    <source>
        <dbReference type="Proteomes" id="UP000016498"/>
    </source>
</evidence>
<comment type="caution">
    <text evidence="1">The sequence shown here is derived from an EMBL/GenBank/DDBJ whole genome shotgun (WGS) entry which is preliminary data.</text>
</comment>
<evidence type="ECO:0000313" key="1">
    <source>
        <dbReference type="EMBL" id="ERH21870.1"/>
    </source>
</evidence>
<dbReference type="InterPro" id="IPR011256">
    <property type="entry name" value="Reg_factor_effector_dom_sf"/>
</dbReference>
<dbReference type="AlphaFoldDB" id="U1Q1M4"/>
<dbReference type="EMBL" id="AWSD01000043">
    <property type="protein sequence ID" value="ERH21870.1"/>
    <property type="molecule type" value="Genomic_DNA"/>
</dbReference>
<evidence type="ECO:0008006" key="3">
    <source>
        <dbReference type="Google" id="ProtNLM"/>
    </source>
</evidence>
<gene>
    <name evidence="1" type="ORF">HMPREF1549_00424</name>
</gene>
<name>U1Q1M4_9ACTO</name>
<dbReference type="PATRIC" id="fig|1227262.3.peg.337"/>
<dbReference type="HOGENOM" id="CLU_106591_1_0_11"/>
<accession>U1Q1M4</accession>
<organism evidence="1 2">
    <name type="scientific">Actinomyces johnsonii F0510</name>
    <dbReference type="NCBI Taxonomy" id="1227262"/>
    <lineage>
        <taxon>Bacteria</taxon>
        <taxon>Bacillati</taxon>
        <taxon>Actinomycetota</taxon>
        <taxon>Actinomycetes</taxon>
        <taxon>Actinomycetales</taxon>
        <taxon>Actinomycetaceae</taxon>
        <taxon>Actinomyces</taxon>
    </lineage>
</organism>
<proteinExistence type="predicted"/>
<sequence length="155" mass="16994">MGIMERMRETIDSFDVVGLPLRTSNREAARTIPPHWRAAADVGLLAPEKPGVGPGIYAVYTDYETPGDDVDGVYTLVIGRRIEAGGPVPPGQMTVTIPNSTRDILTLADARPESVYDAWVDVWAREDLARDYRADYEYYAPDGSIHLSIGILSDA</sequence>
<protein>
    <recommendedName>
        <fullName evidence="3">Integron-associated effector binding protein domain-containing protein</fullName>
    </recommendedName>
</protein>
<dbReference type="Gene3D" id="3.20.80.10">
    <property type="entry name" value="Regulatory factor, effector binding domain"/>
    <property type="match status" value="1"/>
</dbReference>
<dbReference type="SUPFAM" id="SSF55136">
    <property type="entry name" value="Probable bacterial effector-binding domain"/>
    <property type="match status" value="1"/>
</dbReference>